<evidence type="ECO:0000256" key="1">
    <source>
        <dbReference type="ARBA" id="ARBA00004123"/>
    </source>
</evidence>
<evidence type="ECO:0000256" key="6">
    <source>
        <dbReference type="ARBA" id="ARBA00023163"/>
    </source>
</evidence>
<proteinExistence type="inferred from homology"/>
<dbReference type="PANTHER" id="PTHR48249:SF3">
    <property type="entry name" value="MEDIATOR OF RNA POLYMERASE II TRANSCRIPTION SUBUNIT 13"/>
    <property type="match status" value="1"/>
</dbReference>
<dbReference type="AlphaFoldDB" id="A0A8S9XFA6"/>
<dbReference type="PANTHER" id="PTHR48249">
    <property type="entry name" value="MEDIATOR OF RNA POLYMERASE II TRANSCRIPTION SUBUNIT 13"/>
    <property type="match status" value="1"/>
</dbReference>
<dbReference type="OrthoDB" id="103819at2759"/>
<accession>A0A8S9XFA6</accession>
<keyword evidence="4" id="KW-0678">Repressor</keyword>
<evidence type="ECO:0000256" key="4">
    <source>
        <dbReference type="ARBA" id="ARBA00022491"/>
    </source>
</evidence>
<gene>
    <name evidence="8" type="ORF">GE061_018470</name>
</gene>
<comment type="caution">
    <text evidence="8">The sequence shown here is derived from an EMBL/GenBank/DDBJ whole genome shotgun (WGS) entry which is preliminary data.</text>
</comment>
<dbReference type="GO" id="GO:0016592">
    <property type="term" value="C:mediator complex"/>
    <property type="evidence" value="ECO:0007669"/>
    <property type="project" value="TreeGrafter"/>
</dbReference>
<keyword evidence="5" id="KW-0805">Transcription regulation</keyword>
<evidence type="ECO:0000256" key="7">
    <source>
        <dbReference type="ARBA" id="ARBA00023242"/>
    </source>
</evidence>
<evidence type="ECO:0000256" key="2">
    <source>
        <dbReference type="ARBA" id="ARBA00009354"/>
    </source>
</evidence>
<keyword evidence="7" id="KW-0539">Nucleus</keyword>
<evidence type="ECO:0000313" key="9">
    <source>
        <dbReference type="Proteomes" id="UP000466442"/>
    </source>
</evidence>
<name>A0A8S9XFA6_APOLU</name>
<dbReference type="EMBL" id="WIXP02000008">
    <property type="protein sequence ID" value="KAF6207229.1"/>
    <property type="molecule type" value="Genomic_DNA"/>
</dbReference>
<feature type="non-terminal residue" evidence="8">
    <location>
        <position position="1"/>
    </location>
</feature>
<dbReference type="Proteomes" id="UP000466442">
    <property type="component" value="Unassembled WGS sequence"/>
</dbReference>
<protein>
    <recommendedName>
        <fullName evidence="3">Mediator of RNA polymerase II transcription subunit 13</fullName>
    </recommendedName>
</protein>
<evidence type="ECO:0000313" key="8">
    <source>
        <dbReference type="EMBL" id="KAF6207229.1"/>
    </source>
</evidence>
<comment type="similarity">
    <text evidence="2">Belongs to the Mediator complex subunit 13 family.</text>
</comment>
<dbReference type="GO" id="GO:0003713">
    <property type="term" value="F:transcription coactivator activity"/>
    <property type="evidence" value="ECO:0007669"/>
    <property type="project" value="TreeGrafter"/>
</dbReference>
<reference evidence="8" key="1">
    <citation type="journal article" date="2021" name="Mol. Ecol. Resour.">
        <title>Apolygus lucorum genome provides insights into omnivorousness and mesophyll feeding.</title>
        <authorList>
            <person name="Liu Y."/>
            <person name="Liu H."/>
            <person name="Wang H."/>
            <person name="Huang T."/>
            <person name="Liu B."/>
            <person name="Yang B."/>
            <person name="Yin L."/>
            <person name="Li B."/>
            <person name="Zhang Y."/>
            <person name="Zhang S."/>
            <person name="Jiang F."/>
            <person name="Zhang X."/>
            <person name="Ren Y."/>
            <person name="Wang B."/>
            <person name="Wang S."/>
            <person name="Lu Y."/>
            <person name="Wu K."/>
            <person name="Fan W."/>
            <person name="Wang G."/>
        </authorList>
    </citation>
    <scope>NUCLEOTIDE SEQUENCE</scope>
    <source>
        <strain evidence="8">12Hb</strain>
    </source>
</reference>
<sequence>MTNPNNQTNGASLEDCHTNFFALTDLCGIKWRKLVWGEWAEVGSEVLEDPVLWSYVRCLAADVLCVWRRVAAPAPSRPNDGSFFDQLGLAVPPAPANHPPLALSTAKELWIFWYGEEPDLSSYVAPDLLGS</sequence>
<comment type="subcellular location">
    <subcellularLocation>
        <location evidence="1">Nucleus</location>
    </subcellularLocation>
</comment>
<dbReference type="InterPro" id="IPR051139">
    <property type="entry name" value="Mediator_complx_sub13"/>
</dbReference>
<evidence type="ECO:0000256" key="5">
    <source>
        <dbReference type="ARBA" id="ARBA00023015"/>
    </source>
</evidence>
<evidence type="ECO:0000256" key="3">
    <source>
        <dbReference type="ARBA" id="ARBA00019618"/>
    </source>
</evidence>
<organism evidence="8 9">
    <name type="scientific">Apolygus lucorum</name>
    <name type="common">Small green plant bug</name>
    <name type="synonym">Lygocoris lucorum</name>
    <dbReference type="NCBI Taxonomy" id="248454"/>
    <lineage>
        <taxon>Eukaryota</taxon>
        <taxon>Metazoa</taxon>
        <taxon>Ecdysozoa</taxon>
        <taxon>Arthropoda</taxon>
        <taxon>Hexapoda</taxon>
        <taxon>Insecta</taxon>
        <taxon>Pterygota</taxon>
        <taxon>Neoptera</taxon>
        <taxon>Paraneoptera</taxon>
        <taxon>Hemiptera</taxon>
        <taxon>Heteroptera</taxon>
        <taxon>Panheteroptera</taxon>
        <taxon>Cimicomorpha</taxon>
        <taxon>Miridae</taxon>
        <taxon>Mirini</taxon>
        <taxon>Apolygus</taxon>
    </lineage>
</organism>
<keyword evidence="6" id="KW-0804">Transcription</keyword>
<keyword evidence="9" id="KW-1185">Reference proteome</keyword>
<dbReference type="GO" id="GO:0045944">
    <property type="term" value="P:positive regulation of transcription by RNA polymerase II"/>
    <property type="evidence" value="ECO:0007669"/>
    <property type="project" value="TreeGrafter"/>
</dbReference>